<organism evidence="2">
    <name type="scientific">Spongospora subterranea</name>
    <dbReference type="NCBI Taxonomy" id="70186"/>
    <lineage>
        <taxon>Eukaryota</taxon>
        <taxon>Sar</taxon>
        <taxon>Rhizaria</taxon>
        <taxon>Endomyxa</taxon>
        <taxon>Phytomyxea</taxon>
        <taxon>Plasmodiophorida</taxon>
        <taxon>Plasmodiophoridae</taxon>
        <taxon>Spongospora</taxon>
    </lineage>
</organism>
<evidence type="ECO:0000256" key="1">
    <source>
        <dbReference type="SAM" id="MobiDB-lite"/>
    </source>
</evidence>
<proteinExistence type="predicted"/>
<dbReference type="EMBL" id="HACM01006666">
    <property type="protein sequence ID" value="CRZ07108.1"/>
    <property type="molecule type" value="Transcribed_RNA"/>
</dbReference>
<feature type="region of interest" description="Disordered" evidence="1">
    <location>
        <begin position="51"/>
        <end position="72"/>
    </location>
</feature>
<reference evidence="2" key="1">
    <citation type="submission" date="2015-04" db="EMBL/GenBank/DDBJ databases">
        <title>The genome sequence of the plant pathogenic Rhizarian Plasmodiophora brassicae reveals insights in its biotrophic life cycle and the origin of chitin synthesis.</title>
        <authorList>
            <person name="Schwelm A."/>
            <person name="Fogelqvist J."/>
            <person name="Knaust A."/>
            <person name="Julke S."/>
            <person name="Lilja T."/>
            <person name="Dhandapani V."/>
            <person name="Bonilla-Rosso G."/>
            <person name="Karlsson M."/>
            <person name="Shevchenko A."/>
            <person name="Choi S.R."/>
            <person name="Kim H.G."/>
            <person name="Park J.Y."/>
            <person name="Lim Y.P."/>
            <person name="Ludwig-Muller J."/>
            <person name="Dixelius C."/>
        </authorList>
    </citation>
    <scope>NUCLEOTIDE SEQUENCE</scope>
    <source>
        <tissue evidence="2">Potato root galls</tissue>
    </source>
</reference>
<sequence>MLTPITVYIDFKDTSLDLQELFFTHISKLMNKKTNKRGNLEMRKDEIFIANRSGKKPKTTKNQHRNGEFTHTKKLKHPLSPLFFLFPQMGFYKTNTKSKM</sequence>
<dbReference type="AlphaFoldDB" id="A0A0H5QYP4"/>
<feature type="compositionally biased region" description="Basic residues" evidence="1">
    <location>
        <begin position="53"/>
        <end position="64"/>
    </location>
</feature>
<name>A0A0H5QYP4_9EUKA</name>
<evidence type="ECO:0000313" key="2">
    <source>
        <dbReference type="EMBL" id="CRZ07108.1"/>
    </source>
</evidence>
<accession>A0A0H5QYP4</accession>
<protein>
    <submittedName>
        <fullName evidence="2">Uncharacterized protein</fullName>
    </submittedName>
</protein>